<dbReference type="GO" id="GO:0016740">
    <property type="term" value="F:transferase activity"/>
    <property type="evidence" value="ECO:0007669"/>
    <property type="project" value="UniProtKB-KW"/>
</dbReference>
<reference evidence="1 2" key="1">
    <citation type="submission" date="2020-02" db="EMBL/GenBank/DDBJ databases">
        <authorList>
            <person name="Khan S.A."/>
            <person name="Jeon C.O."/>
            <person name="Chun B.H."/>
        </authorList>
    </citation>
    <scope>NUCLEOTIDE SEQUENCE [LARGE SCALE GENOMIC DNA]</scope>
    <source>
        <strain evidence="1 2">H239</strain>
    </source>
</reference>
<keyword evidence="1" id="KW-0808">Transferase</keyword>
<accession>A0A6M1SRP4</accession>
<protein>
    <submittedName>
        <fullName evidence="1">Glycosyltransferase family 4 protein</fullName>
    </submittedName>
</protein>
<dbReference type="AlphaFoldDB" id="A0A6M1SRP4"/>
<gene>
    <name evidence="1" type="ORF">G5575_09530</name>
</gene>
<evidence type="ECO:0000313" key="1">
    <source>
        <dbReference type="EMBL" id="NGP17865.1"/>
    </source>
</evidence>
<dbReference type="Proteomes" id="UP000474802">
    <property type="component" value="Unassembled WGS sequence"/>
</dbReference>
<comment type="caution">
    <text evidence="1">The sequence shown here is derived from an EMBL/GenBank/DDBJ whole genome shotgun (WGS) entry which is preliminary data.</text>
</comment>
<proteinExistence type="predicted"/>
<keyword evidence="2" id="KW-1185">Reference proteome</keyword>
<dbReference type="Pfam" id="PF13692">
    <property type="entry name" value="Glyco_trans_1_4"/>
    <property type="match status" value="1"/>
</dbReference>
<sequence>MTSGWELHLWQPELSPHLLPLYRALRVQPEVGLVTYIYDRALGAERAQLGWSVEQEAEDRLFNPVGMSEVEELVRGSSAQSVHIFTGMHWVPAIVQGIKMCIKHGRRFGLMHEPRVLEGWKGKLRVAHSWASERHLRRNAGFVLAVGRHGPRWFRLTGFGQRRIFDFAYFLPVPEVEARSRGSLPRIGFAGRLERAKGLPLCLDAIDQVKTAADWHVFGSGKLAEMARERLAALGERGHFHGAVPMREMAQHLADLDVLVLPSLTTDDGWGR</sequence>
<name>A0A6M1SRP4_9HYPH</name>
<evidence type="ECO:0000313" key="2">
    <source>
        <dbReference type="Proteomes" id="UP000474802"/>
    </source>
</evidence>
<organism evidence="1 2">
    <name type="scientific">Devosia aurantiaca</name>
    <dbReference type="NCBI Taxonomy" id="2714858"/>
    <lineage>
        <taxon>Bacteria</taxon>
        <taxon>Pseudomonadati</taxon>
        <taxon>Pseudomonadota</taxon>
        <taxon>Alphaproteobacteria</taxon>
        <taxon>Hyphomicrobiales</taxon>
        <taxon>Devosiaceae</taxon>
        <taxon>Devosia</taxon>
    </lineage>
</organism>
<dbReference type="RefSeq" id="WP_164534113.1">
    <property type="nucleotide sequence ID" value="NZ_JAALFG010000002.1"/>
</dbReference>
<dbReference type="SUPFAM" id="SSF53756">
    <property type="entry name" value="UDP-Glycosyltransferase/glycogen phosphorylase"/>
    <property type="match status" value="1"/>
</dbReference>
<dbReference type="EMBL" id="JAALFG010000002">
    <property type="protein sequence ID" value="NGP17865.1"/>
    <property type="molecule type" value="Genomic_DNA"/>
</dbReference>
<dbReference type="Gene3D" id="3.40.50.2000">
    <property type="entry name" value="Glycogen Phosphorylase B"/>
    <property type="match status" value="2"/>
</dbReference>
<reference evidence="1 2" key="2">
    <citation type="submission" date="2020-03" db="EMBL/GenBank/DDBJ databases">
        <title>Devosia chinhatensis sp. nov., isolated from a hexachlorocyclohexane (HCH) dump site in India.</title>
        <authorList>
            <person name="Kumar M."/>
            <person name="Lal R."/>
        </authorList>
    </citation>
    <scope>NUCLEOTIDE SEQUENCE [LARGE SCALE GENOMIC DNA]</scope>
    <source>
        <strain evidence="1 2">H239</strain>
    </source>
</reference>